<evidence type="ECO:0000256" key="5">
    <source>
        <dbReference type="SAM" id="SignalP"/>
    </source>
</evidence>
<evidence type="ECO:0000256" key="1">
    <source>
        <dbReference type="ARBA" id="ARBA00004613"/>
    </source>
</evidence>
<dbReference type="EMBL" id="RCHS01000749">
    <property type="protein sequence ID" value="RMX57007.1"/>
    <property type="molecule type" value="Genomic_DNA"/>
</dbReference>
<dbReference type="CDD" id="cd00198">
    <property type="entry name" value="vWFA"/>
    <property type="match status" value="1"/>
</dbReference>
<protein>
    <recommendedName>
        <fullName evidence="10">VWFA domain-containing protein</fullName>
    </recommendedName>
</protein>
<dbReference type="OMA" id="WGSPMYV"/>
<dbReference type="SUPFAM" id="SSF53300">
    <property type="entry name" value="vWA-like"/>
    <property type="match status" value="1"/>
</dbReference>
<comment type="subcellular location">
    <subcellularLocation>
        <location evidence="1">Secreted</location>
    </subcellularLocation>
</comment>
<keyword evidence="2" id="KW-0964">Secreted</keyword>
<name>A0A3M6UTV3_POCDA</name>
<feature type="domain" description="Hemicentin-1-like von Willebrand factor A" evidence="7">
    <location>
        <begin position="237"/>
        <end position="408"/>
    </location>
</feature>
<dbReference type="InterPro" id="IPR052577">
    <property type="entry name" value="VWA7"/>
</dbReference>
<dbReference type="PANTHER" id="PTHR14905:SF7">
    <property type="entry name" value="VON WILLEBRAND FACTOR A DOMAIN-CONTAINING PROTEIN 7"/>
    <property type="match status" value="1"/>
</dbReference>
<comment type="caution">
    <text evidence="8">The sequence shown here is derived from an EMBL/GenBank/DDBJ whole genome shotgun (WGS) entry which is preliminary data.</text>
</comment>
<dbReference type="OrthoDB" id="301415at2759"/>
<dbReference type="Gene3D" id="3.40.50.410">
    <property type="entry name" value="von Willebrand factor, type A domain"/>
    <property type="match status" value="1"/>
</dbReference>
<keyword evidence="3 5" id="KW-0732">Signal</keyword>
<dbReference type="Proteomes" id="UP000275408">
    <property type="component" value="Unassembled WGS sequence"/>
</dbReference>
<dbReference type="AlphaFoldDB" id="A0A3M6UTV3"/>
<sequence length="750" mass="83025">MKKQTMMILAAAILLLSMAVKKSSENLLPSLQFTRDTLMSFSMGSEREVEILTPNKTTRLIPNSGNTGLKIVKMSKGVRPVKGAKKVLKGIFVSATSHGMIIPATPKPVTQTVITYQKKRKTYRPRASPSNKFLEAINDIERAVANARASGVRHNGDTLPKLKRLIVRAIRSKSFKYAREVLGHIMFILSTKSSPPRRTKRASQNSANKGKEFLQGLRTQLGSSTFDSFMAVQGDVSLMFVIDNTGSMGEEIQATKNIAIDIINYPRQAPVEYILSPFNDPYPDVSPVVIMDEIDAGEFVKAINNLRVNGGGDCPEYTFTGMLEALYQDPQWGSPMYVFTDAGPKDATDENIEEVKLLVSAEEYGVTINFFTTGYCTSQGYSHQDPRNLHPAFRELAELTSGQAILLKDQWELEELNDLTGGVLEGTNVISVGSNMSGRKKRNTDGAVSNRYSIPVDESIEKMTISVTTTKRDTNGQGITVTDPDNIIITSGKRSLSQISVYQIDNPKKGEWTLTVSGSNGGHQFYVKSTSETNVDFEHYFIIPLSRRRHQEVPISNPIIGKRNKVVITVAGSEKVIPSSLRLDLITPEGTKISDVTLQTADRVHFTSSFTPRVSQPFKFKLRGTTRGGNAFERISHQTIKPTTVVLRGKYASNDYTLPLGRVTFVHFQLCNFGESEHFDVTVVKDKMGYMLSQSVRSRRVIKGRCTTLSVRAKATRSTDVDKTDTVFLIAKGRKSKVVASQAVRLFVVS</sequence>
<dbReference type="InterPro" id="IPR036465">
    <property type="entry name" value="vWFA_dom_sf"/>
</dbReference>
<evidence type="ECO:0000256" key="2">
    <source>
        <dbReference type="ARBA" id="ARBA00022525"/>
    </source>
</evidence>
<evidence type="ECO:0000313" key="9">
    <source>
        <dbReference type="Proteomes" id="UP000275408"/>
    </source>
</evidence>
<evidence type="ECO:0000259" key="7">
    <source>
        <dbReference type="Pfam" id="PF25106"/>
    </source>
</evidence>
<evidence type="ECO:0000313" key="8">
    <source>
        <dbReference type="EMBL" id="RMX57007.1"/>
    </source>
</evidence>
<dbReference type="GO" id="GO:0005576">
    <property type="term" value="C:extracellular region"/>
    <property type="evidence" value="ECO:0007669"/>
    <property type="project" value="UniProtKB-SubCell"/>
</dbReference>
<evidence type="ECO:0000256" key="3">
    <source>
        <dbReference type="ARBA" id="ARBA00022729"/>
    </source>
</evidence>
<proteinExistence type="predicted"/>
<keyword evidence="4" id="KW-0325">Glycoprotein</keyword>
<evidence type="ECO:0000259" key="6">
    <source>
        <dbReference type="Pfam" id="PF23560"/>
    </source>
</evidence>
<reference evidence="8 9" key="1">
    <citation type="journal article" date="2018" name="Sci. Rep.">
        <title>Comparative analysis of the Pocillopora damicornis genome highlights role of immune system in coral evolution.</title>
        <authorList>
            <person name="Cunning R."/>
            <person name="Bay R.A."/>
            <person name="Gillette P."/>
            <person name="Baker A.C."/>
            <person name="Traylor-Knowles N."/>
        </authorList>
    </citation>
    <scope>NUCLEOTIDE SEQUENCE [LARGE SCALE GENOMIC DNA]</scope>
    <source>
        <strain evidence="8">RSMAS</strain>
        <tissue evidence="8">Whole animal</tissue>
    </source>
</reference>
<evidence type="ECO:0000256" key="4">
    <source>
        <dbReference type="ARBA" id="ARBA00023180"/>
    </source>
</evidence>
<feature type="signal peptide" evidence="5">
    <location>
        <begin position="1"/>
        <end position="24"/>
    </location>
</feature>
<dbReference type="PANTHER" id="PTHR14905">
    <property type="entry name" value="NG37"/>
    <property type="match status" value="1"/>
</dbReference>
<organism evidence="8 9">
    <name type="scientific">Pocillopora damicornis</name>
    <name type="common">Cauliflower coral</name>
    <name type="synonym">Millepora damicornis</name>
    <dbReference type="NCBI Taxonomy" id="46731"/>
    <lineage>
        <taxon>Eukaryota</taxon>
        <taxon>Metazoa</taxon>
        <taxon>Cnidaria</taxon>
        <taxon>Anthozoa</taxon>
        <taxon>Hexacorallia</taxon>
        <taxon>Scleractinia</taxon>
        <taxon>Astrocoeniina</taxon>
        <taxon>Pocilloporidae</taxon>
        <taxon>Pocillopora</taxon>
    </lineage>
</organism>
<gene>
    <name evidence="8" type="ORF">pdam_00006163</name>
</gene>
<evidence type="ECO:0008006" key="10">
    <source>
        <dbReference type="Google" id="ProtNLM"/>
    </source>
</evidence>
<dbReference type="Pfam" id="PF23560">
    <property type="entry name" value="GBD_Hemicentin"/>
    <property type="match status" value="1"/>
</dbReference>
<dbReference type="Pfam" id="PF25106">
    <property type="entry name" value="VWA_4"/>
    <property type="match status" value="1"/>
</dbReference>
<dbReference type="InterPro" id="IPR056861">
    <property type="entry name" value="HMCN1-like_VWA"/>
</dbReference>
<keyword evidence="9" id="KW-1185">Reference proteome</keyword>
<dbReference type="InterPro" id="IPR056475">
    <property type="entry name" value="GBD_Hemicentin/VWA7"/>
</dbReference>
<accession>A0A3M6UTV3</accession>
<feature type="chain" id="PRO_5018301232" description="VWFA domain-containing protein" evidence="5">
    <location>
        <begin position="25"/>
        <end position="750"/>
    </location>
</feature>
<feature type="domain" description="Hemicentin/VWA7 galactose-binding" evidence="6">
    <location>
        <begin position="449"/>
        <end position="527"/>
    </location>
</feature>